<keyword evidence="1" id="KW-0548">Nucleotidyltransferase</keyword>
<organism evidence="1">
    <name type="scientific">Phaffia rhodozyma</name>
    <name type="common">Yeast</name>
    <name type="synonym">Xanthophyllomyces dendrorhous</name>
    <dbReference type="NCBI Taxonomy" id="264483"/>
    <lineage>
        <taxon>Eukaryota</taxon>
        <taxon>Fungi</taxon>
        <taxon>Dikarya</taxon>
        <taxon>Basidiomycota</taxon>
        <taxon>Agaricomycotina</taxon>
        <taxon>Tremellomycetes</taxon>
        <taxon>Cystofilobasidiales</taxon>
        <taxon>Mrakiaceae</taxon>
        <taxon>Phaffia</taxon>
    </lineage>
</organism>
<accession>A0A0F7SF14</accession>
<keyword evidence="1" id="KW-0695">RNA-directed DNA polymerase</keyword>
<dbReference type="AlphaFoldDB" id="A0A0F7SF14"/>
<dbReference type="PANTHER" id="PTHR11439">
    <property type="entry name" value="GAG-POL-RELATED RETROTRANSPOSON"/>
    <property type="match status" value="1"/>
</dbReference>
<proteinExistence type="predicted"/>
<keyword evidence="1" id="KW-0808">Transferase</keyword>
<dbReference type="EMBL" id="LN483167">
    <property type="protein sequence ID" value="CDZ96675.1"/>
    <property type="molecule type" value="Genomic_DNA"/>
</dbReference>
<dbReference type="CDD" id="cd09272">
    <property type="entry name" value="RNase_HI_RT_Ty1"/>
    <property type="match status" value="1"/>
</dbReference>
<dbReference type="GO" id="GO:0003964">
    <property type="term" value="F:RNA-directed DNA polymerase activity"/>
    <property type="evidence" value="ECO:0007669"/>
    <property type="project" value="UniProtKB-KW"/>
</dbReference>
<sequence>MEFTLTIGQKSSPSVSPIELYTDSDYAEDKASRKSVTGIMIYVFGALVYWKSKRIPSITKSSWESEYIALSNGASQVVWVRSLLHQLGYSVPTIVAKTDNQGAIASVRSGQLHNKTKHIDVPYKYARDMYRQGILDLGWVKTKDLPADLLTKPLPRETFEYLRDKGGLGGRVGARELTPEVKQEVEDGG</sequence>
<protein>
    <submittedName>
        <fullName evidence="1">FOG: Transposon-encoded proteins with TYA, reverse transcriptase, integrase domains in various combinations</fullName>
    </submittedName>
</protein>
<reference evidence="1" key="1">
    <citation type="submission" date="2014-08" db="EMBL/GenBank/DDBJ databases">
        <authorList>
            <person name="Sharma Rahul"/>
            <person name="Thines Marco"/>
        </authorList>
    </citation>
    <scope>NUCLEOTIDE SEQUENCE</scope>
</reference>
<name>A0A0F7SF14_PHARH</name>
<evidence type="ECO:0000313" key="1">
    <source>
        <dbReference type="EMBL" id="CDZ96675.1"/>
    </source>
</evidence>
<dbReference type="PANTHER" id="PTHR11439:SF467">
    <property type="entry name" value="INTEGRASE CATALYTIC DOMAIN-CONTAINING PROTEIN"/>
    <property type="match status" value="1"/>
</dbReference>